<evidence type="ECO:0000313" key="2">
    <source>
        <dbReference type="EMBL" id="UOE21416.1"/>
    </source>
</evidence>
<keyword evidence="3" id="KW-1185">Reference proteome</keyword>
<gene>
    <name evidence="2" type="ORF">NI17_010040</name>
</gene>
<evidence type="ECO:0000256" key="1">
    <source>
        <dbReference type="SAM" id="MobiDB-lite"/>
    </source>
</evidence>
<accession>A0AA97M5V1</accession>
<dbReference type="InterPro" id="IPR027417">
    <property type="entry name" value="P-loop_NTPase"/>
</dbReference>
<dbReference type="RefSeq" id="WP_199860187.1">
    <property type="nucleotide sequence ID" value="NZ_CP063196.1"/>
</dbReference>
<feature type="region of interest" description="Disordered" evidence="1">
    <location>
        <begin position="105"/>
        <end position="124"/>
    </location>
</feature>
<evidence type="ECO:0000313" key="3">
    <source>
        <dbReference type="Proteomes" id="UP000265719"/>
    </source>
</evidence>
<proteinExistence type="predicted"/>
<dbReference type="EMBL" id="CP063196">
    <property type="protein sequence ID" value="UOE21416.1"/>
    <property type="molecule type" value="Genomic_DNA"/>
</dbReference>
<feature type="region of interest" description="Disordered" evidence="1">
    <location>
        <begin position="695"/>
        <end position="746"/>
    </location>
</feature>
<dbReference type="AlphaFoldDB" id="A0AA97M5V1"/>
<dbReference type="KEGG" id="thao:NI17_010040"/>
<sequence>MKRRHVARAELVLARDSIHGLRAVPLRPDPLQNFAAAIADVRPELGENVEVCVDLLPLTPAKVARLRRRALDTHARAGGGLLSELVREVGGLLLELVDEVVPGTSPRSAPVSRQAGHHRGMSLRRGEEVKFTDPREPVFAAQVLLRAESQIPGRAQAHLHQVLAAFDMFRGDNYWKSAGWNLGFVHIGADWWPWRRGFDHRMRTGAFKPRQRSLVTGREIAGLLKPPTRHCHHTNVVRSGGVVPPPPRELPTYTGQRDLMPLGYVTGPDGTDRLVGTPLDDLFFSFRIGRSRFGKTEMALTQAVALALAGHGVWFLDPHADGWRRAAPLLTRPDVLERLWEVDLTVRGNEARIAGYNPLSMAGLGREHIEDRVDAVVTAIASALSWTDQASRARTILTKACETLCHLALRLPADAAPTLFQIPTLLTDTEWREAVAGLLPSSLRRYWQHTFPRYPADAVPTITNVIERLRASRTLSAFFGSSTSTYDVRAAMDRGNVVFVCTPPGDIGRLVSCFLIFDLFRAGRSRVDVPPESRRRFDTFVDELTAIDGASKGHLAAILEQLAKYGVRLHAMTQMAQRLTAPTRDALLQNQSLLASTAGEIDAVRVVTKQWQRHVVADTLVDLPRYHHIVSTTINGQVTPPFKVRGPVLTRLFVDHLQHDRLDVQREAIDANLCRRRVADVLADLETLDERILDALGAPPPAPPRNDSAGAARMGARADNSGTPLSAPVEDRAFAETPDEPETKWL</sequence>
<organism evidence="2 3">
    <name type="scientific">Thermobifida halotolerans</name>
    <dbReference type="NCBI Taxonomy" id="483545"/>
    <lineage>
        <taxon>Bacteria</taxon>
        <taxon>Bacillati</taxon>
        <taxon>Actinomycetota</taxon>
        <taxon>Actinomycetes</taxon>
        <taxon>Streptosporangiales</taxon>
        <taxon>Nocardiopsidaceae</taxon>
        <taxon>Thermobifida</taxon>
    </lineage>
</organism>
<name>A0AA97M5V1_9ACTN</name>
<dbReference type="SUPFAM" id="SSF52540">
    <property type="entry name" value="P-loop containing nucleoside triphosphate hydrolases"/>
    <property type="match status" value="1"/>
</dbReference>
<reference evidence="2" key="1">
    <citation type="submission" date="2020-10" db="EMBL/GenBank/DDBJ databases">
        <title>De novo genome project of the cellulose decomposer Thermobifida halotolerans type strain.</title>
        <authorList>
            <person name="Nagy I."/>
            <person name="Horvath B."/>
            <person name="Kukolya J."/>
            <person name="Nagy I."/>
            <person name="Orsini M."/>
        </authorList>
    </citation>
    <scope>NUCLEOTIDE SEQUENCE</scope>
    <source>
        <strain evidence="2">DSM 44931</strain>
    </source>
</reference>
<dbReference type="Proteomes" id="UP000265719">
    <property type="component" value="Chromosome"/>
</dbReference>
<protein>
    <submittedName>
        <fullName evidence="2">Type IV secretory system conjugative DNA transfer family protein</fullName>
    </submittedName>
</protein>